<dbReference type="Gene3D" id="1.20.1560.10">
    <property type="entry name" value="ABC transporter type 1, transmembrane domain"/>
    <property type="match status" value="1"/>
</dbReference>
<keyword evidence="7" id="KW-0067">ATP-binding</keyword>
<feature type="compositionally biased region" description="Basic and acidic residues" evidence="10">
    <location>
        <begin position="15"/>
        <end position="30"/>
    </location>
</feature>
<feature type="transmembrane region" description="Helical" evidence="11">
    <location>
        <begin position="919"/>
        <end position="940"/>
    </location>
</feature>
<dbReference type="Gene3D" id="3.40.50.300">
    <property type="entry name" value="P-loop containing nucleotide triphosphate hydrolases"/>
    <property type="match status" value="2"/>
</dbReference>
<comment type="subcellular location">
    <subcellularLocation>
        <location evidence="1">Cell membrane</location>
        <topology evidence="1">Multi-pass membrane protein</topology>
    </subcellularLocation>
</comment>
<dbReference type="CDD" id="cd18578">
    <property type="entry name" value="ABC_6TM_Pgp_ABCB1_D2_like"/>
    <property type="match status" value="1"/>
</dbReference>
<dbReference type="GO" id="GO:0015421">
    <property type="term" value="F:ABC-type oligopeptide transporter activity"/>
    <property type="evidence" value="ECO:0007669"/>
    <property type="project" value="TreeGrafter"/>
</dbReference>
<evidence type="ECO:0000256" key="4">
    <source>
        <dbReference type="ARBA" id="ARBA00022475"/>
    </source>
</evidence>
<evidence type="ECO:0000256" key="11">
    <source>
        <dbReference type="SAM" id="Phobius"/>
    </source>
</evidence>
<feature type="region of interest" description="Disordered" evidence="10">
    <location>
        <begin position="1"/>
        <end position="30"/>
    </location>
</feature>
<dbReference type="GO" id="GO:0005524">
    <property type="term" value="F:ATP binding"/>
    <property type="evidence" value="ECO:0007669"/>
    <property type="project" value="UniProtKB-KW"/>
</dbReference>
<feature type="transmembrane region" description="Helical" evidence="11">
    <location>
        <begin position="220"/>
        <end position="239"/>
    </location>
</feature>
<dbReference type="Pfam" id="PF00664">
    <property type="entry name" value="ABC_membrane"/>
    <property type="match status" value="2"/>
</dbReference>
<dbReference type="PROSITE" id="PS50929">
    <property type="entry name" value="ABC_TM1F"/>
    <property type="match status" value="2"/>
</dbReference>
<evidence type="ECO:0000256" key="9">
    <source>
        <dbReference type="ARBA" id="ARBA00023136"/>
    </source>
</evidence>
<dbReference type="InterPro" id="IPR017871">
    <property type="entry name" value="ABC_transporter-like_CS"/>
</dbReference>
<dbReference type="FunFam" id="3.40.50.300:FF:000913">
    <property type="entry name" value="ABC multidrug transporter SitT"/>
    <property type="match status" value="1"/>
</dbReference>
<dbReference type="Pfam" id="PF00005">
    <property type="entry name" value="ABC_tran"/>
    <property type="match status" value="2"/>
</dbReference>
<dbReference type="SMART" id="SM00382">
    <property type="entry name" value="AAA"/>
    <property type="match status" value="2"/>
</dbReference>
<feature type="region of interest" description="Disordered" evidence="10">
    <location>
        <begin position="670"/>
        <end position="690"/>
    </location>
</feature>
<protein>
    <submittedName>
        <fullName evidence="14">Multidrug/pheromone exporter, ABC superfamily</fullName>
    </submittedName>
</protein>
<feature type="transmembrane region" description="Helical" evidence="11">
    <location>
        <begin position="68"/>
        <end position="88"/>
    </location>
</feature>
<dbReference type="EMBL" id="LN483157">
    <property type="protein sequence ID" value="CED83556.1"/>
    <property type="molecule type" value="Genomic_DNA"/>
</dbReference>
<evidence type="ECO:0000256" key="1">
    <source>
        <dbReference type="ARBA" id="ARBA00004651"/>
    </source>
</evidence>
<proteinExistence type="inferred from homology"/>
<evidence type="ECO:0000256" key="3">
    <source>
        <dbReference type="ARBA" id="ARBA00022448"/>
    </source>
</evidence>
<keyword evidence="8 11" id="KW-1133">Transmembrane helix</keyword>
<dbReference type="InterPro" id="IPR003593">
    <property type="entry name" value="AAA+_ATPase"/>
</dbReference>
<dbReference type="PROSITE" id="PS00211">
    <property type="entry name" value="ABC_TRANSPORTER_1"/>
    <property type="match status" value="2"/>
</dbReference>
<keyword evidence="3" id="KW-0813">Transport</keyword>
<sequence>MSPANQQPSIDPALESEKDRVKVTLPESNEKSRQRQLELIAKEMPELRNFKPLPGVFYFLSYATRADLALYGLGLVGGLCCSLPFAAIDLLYGHWTAGLVQRGSTGSPDEVRSVSQFVSIVMIGVVLASWLFSFTFFSAFSLASSRVSARIRTAYLSAVLAQDATYFEATGPGEVSSRLVKDIGLIETGIGEKLGFMAWGTGSLIAGIVVSLYASPHVGGVLFSIIPFASILFYLSGMFSSRASARISKTEGTASSFLEQILSSVRIVKVFRASESLVKVYDAHLADIEKDGNFVSLSKGFSYSTAYFGLFIAYALSFYYGGIRVAHHGLSSGKLVTSFFSMFNAMFAVINTLPHLTTLHDALRAQARIRAEIERPSPIDCRKTEGVTALPSSYALGTTDEEKLAKLSVEVRNLTFSFPSRPNYKSLDGISLDVPAGKITAFVGHSGSGKSTLTALLLRQFDVPNPSSLTNNVLINDIPVSAYQLSFLRQQMAIVSQEPLLFAGSILDNVAVGLSGTPDEYDTDKTNDQKVRELCTRALKTAQAWDFISRLPEGLDTVVNGMKTGLLSGGQRQRLAVARALVRRPKLLIMDEATSALDSETERRLQTELMEEQAQTGMTVILIAHRLSTVRDAHKIIVIGSGKKIEEGTHESLMTLNGAYYKMTQRHHGRIPDSDDNLMEQGSVSSKTEYTPDTPSFISKDLIKSSAAPATALSATLDEHGMTKQTRRAYAKGVEDAEQAMQSLEELEKSQGLKGKRWTRLLSYATWQWKWMFFGVISAFLIGSSWPLSGFMLGRAVESLSVPDANEVEYQTSRWALWFFVMSLGNLVLGLILAWFSERASIRIIRRMRREGTEAILKQEVAWFEMEENGSGGLTSDLAKHPADIGVLFGLVGGQIISNIVNFVGAMILGFIFSWDILLVGLSPLILALPAACGEIIYFVKFEEESTKPINLATSYASDNVDAIKTVAAFGRERHVVNSFNEKQRPDIKKHRIAMLLASISFGLSQAILPLMALLIFWYGGKRLADGSVDILGLYATFEAVFIGGFSLSRMFTFLGDISRASNAFSILSGWMERKPMVATLKPSSSSTILSTKPSSKGADIVFRNVDLTYPSRKERRAIEDLNLHIHPGEKIAFCGPSGGGKSSVIALLARFYEPNQGTILVDGEDIRATTLDDHFDRIALVSQDAVLYEGTVRFNLVLGLNREVSDEEIRAACRDARILDFLLSLDQGLDTAIGMKGLSLSGGQRQRLCIARALLRDARILLLDEATSALDNESEALVQQALDRASANRTTITIAHRLSTIRDADKIYVLDSGRIVESGTHEELVAKDGRYLELIEAQL</sequence>
<dbReference type="FunFam" id="3.40.50.300:FF:000854">
    <property type="entry name" value="Multidrug ABC transporter ATP-binding protein"/>
    <property type="match status" value="1"/>
</dbReference>
<feature type="transmembrane region" description="Helical" evidence="11">
    <location>
        <begin position="993"/>
        <end position="1019"/>
    </location>
</feature>
<dbReference type="PROSITE" id="PS50893">
    <property type="entry name" value="ABC_TRANSPORTER_2"/>
    <property type="match status" value="2"/>
</dbReference>
<accession>A0A0F7SQA4</accession>
<comment type="similarity">
    <text evidence="2">Belongs to the ABC transporter superfamily. ABCB family. Multidrug resistance exporter (TC 3.A.1.201) subfamily.</text>
</comment>
<organism evidence="14">
    <name type="scientific">Phaffia rhodozyma</name>
    <name type="common">Yeast</name>
    <name type="synonym">Xanthophyllomyces dendrorhous</name>
    <dbReference type="NCBI Taxonomy" id="264483"/>
    <lineage>
        <taxon>Eukaryota</taxon>
        <taxon>Fungi</taxon>
        <taxon>Dikarya</taxon>
        <taxon>Basidiomycota</taxon>
        <taxon>Agaricomycotina</taxon>
        <taxon>Tremellomycetes</taxon>
        <taxon>Cystofilobasidiales</taxon>
        <taxon>Mrakiaceae</taxon>
        <taxon>Phaffia</taxon>
    </lineage>
</organism>
<evidence type="ECO:0000256" key="6">
    <source>
        <dbReference type="ARBA" id="ARBA00022741"/>
    </source>
</evidence>
<evidence type="ECO:0000259" key="12">
    <source>
        <dbReference type="PROSITE" id="PS50893"/>
    </source>
</evidence>
<dbReference type="InterPro" id="IPR036640">
    <property type="entry name" value="ABC1_TM_sf"/>
</dbReference>
<dbReference type="InterPro" id="IPR027417">
    <property type="entry name" value="P-loop_NTPase"/>
</dbReference>
<feature type="transmembrane region" description="Helical" evidence="11">
    <location>
        <begin position="1031"/>
        <end position="1052"/>
    </location>
</feature>
<evidence type="ECO:0000256" key="8">
    <source>
        <dbReference type="ARBA" id="ARBA00022989"/>
    </source>
</evidence>
<feature type="domain" description="ABC transmembrane type-1" evidence="13">
    <location>
        <begin position="773"/>
        <end position="1060"/>
    </location>
</feature>
<dbReference type="CDD" id="cd18577">
    <property type="entry name" value="ABC_6TM_Pgp_ABCB1_D1_like"/>
    <property type="match status" value="1"/>
</dbReference>
<reference evidence="14" key="1">
    <citation type="submission" date="2014-08" db="EMBL/GenBank/DDBJ databases">
        <authorList>
            <person name="Sharma Rahul"/>
            <person name="Thines Marco"/>
        </authorList>
    </citation>
    <scope>NUCLEOTIDE SEQUENCE</scope>
</reference>
<dbReference type="GO" id="GO:0005743">
    <property type="term" value="C:mitochondrial inner membrane"/>
    <property type="evidence" value="ECO:0007669"/>
    <property type="project" value="TreeGrafter"/>
</dbReference>
<dbReference type="PANTHER" id="PTHR43394">
    <property type="entry name" value="ATP-DEPENDENT PERMEASE MDL1, MITOCHONDRIAL"/>
    <property type="match status" value="1"/>
</dbReference>
<name>A0A0F7SQA4_PHARH</name>
<keyword evidence="6" id="KW-0547">Nucleotide-binding</keyword>
<dbReference type="InterPro" id="IPR011527">
    <property type="entry name" value="ABC1_TM_dom"/>
</dbReference>
<feature type="compositionally biased region" description="Polar residues" evidence="10">
    <location>
        <begin position="680"/>
        <end position="690"/>
    </location>
</feature>
<feature type="transmembrane region" description="Helical" evidence="11">
    <location>
        <begin position="771"/>
        <end position="795"/>
    </location>
</feature>
<feature type="transmembrane region" description="Helical" evidence="11">
    <location>
        <begin position="335"/>
        <end position="354"/>
    </location>
</feature>
<evidence type="ECO:0000256" key="2">
    <source>
        <dbReference type="ARBA" id="ARBA00007577"/>
    </source>
</evidence>
<dbReference type="InterPro" id="IPR003439">
    <property type="entry name" value="ABC_transporter-like_ATP-bd"/>
</dbReference>
<keyword evidence="5 11" id="KW-0812">Transmembrane</keyword>
<evidence type="ECO:0000313" key="14">
    <source>
        <dbReference type="EMBL" id="CED83556.1"/>
    </source>
</evidence>
<dbReference type="GO" id="GO:0016887">
    <property type="term" value="F:ATP hydrolysis activity"/>
    <property type="evidence" value="ECO:0007669"/>
    <property type="project" value="InterPro"/>
</dbReference>
<feature type="transmembrane region" description="Helical" evidence="11">
    <location>
        <begin position="306"/>
        <end position="323"/>
    </location>
</feature>
<feature type="domain" description="ABC transmembrane type-1" evidence="13">
    <location>
        <begin position="73"/>
        <end position="361"/>
    </location>
</feature>
<evidence type="ECO:0000259" key="13">
    <source>
        <dbReference type="PROSITE" id="PS50929"/>
    </source>
</evidence>
<evidence type="ECO:0000256" key="10">
    <source>
        <dbReference type="SAM" id="MobiDB-lite"/>
    </source>
</evidence>
<feature type="domain" description="ABC transporter" evidence="12">
    <location>
        <begin position="1103"/>
        <end position="1338"/>
    </location>
</feature>
<evidence type="ECO:0000256" key="5">
    <source>
        <dbReference type="ARBA" id="ARBA00022692"/>
    </source>
</evidence>
<dbReference type="SUPFAM" id="SSF90123">
    <property type="entry name" value="ABC transporter transmembrane region"/>
    <property type="match status" value="2"/>
</dbReference>
<feature type="transmembrane region" description="Helical" evidence="11">
    <location>
        <begin position="194"/>
        <end position="214"/>
    </location>
</feature>
<keyword evidence="9 11" id="KW-0472">Membrane</keyword>
<dbReference type="InterPro" id="IPR039421">
    <property type="entry name" value="Type_1_exporter"/>
</dbReference>
<evidence type="ECO:0000256" key="7">
    <source>
        <dbReference type="ARBA" id="ARBA00022840"/>
    </source>
</evidence>
<dbReference type="GO" id="GO:0090374">
    <property type="term" value="P:oligopeptide export from mitochondrion"/>
    <property type="evidence" value="ECO:0007669"/>
    <property type="project" value="TreeGrafter"/>
</dbReference>
<keyword evidence="4" id="KW-1003">Cell membrane</keyword>
<feature type="transmembrane region" description="Helical" evidence="11">
    <location>
        <begin position="117"/>
        <end position="143"/>
    </location>
</feature>
<dbReference type="GO" id="GO:0005886">
    <property type="term" value="C:plasma membrane"/>
    <property type="evidence" value="ECO:0007669"/>
    <property type="project" value="UniProtKB-SubCell"/>
</dbReference>
<dbReference type="SUPFAM" id="SSF52540">
    <property type="entry name" value="P-loop containing nucleoside triphosphate hydrolases"/>
    <property type="match status" value="2"/>
</dbReference>
<feature type="transmembrane region" description="Helical" evidence="11">
    <location>
        <begin position="815"/>
        <end position="836"/>
    </location>
</feature>
<feature type="transmembrane region" description="Helical" evidence="11">
    <location>
        <begin position="887"/>
        <end position="913"/>
    </location>
</feature>
<feature type="domain" description="ABC transporter" evidence="12">
    <location>
        <begin position="409"/>
        <end position="666"/>
    </location>
</feature>
<dbReference type="PANTHER" id="PTHR43394:SF27">
    <property type="entry name" value="ATP-DEPENDENT TRANSLOCASE ABCB1-LIKE"/>
    <property type="match status" value="1"/>
</dbReference>